<dbReference type="InterPro" id="IPR012334">
    <property type="entry name" value="Pectin_lyas_fold"/>
</dbReference>
<evidence type="ECO:0000313" key="3">
    <source>
        <dbReference type="Proteomes" id="UP000284006"/>
    </source>
</evidence>
<dbReference type="OrthoDB" id="5496540at2"/>
<evidence type="ECO:0000313" key="2">
    <source>
        <dbReference type="EMBL" id="RJG14557.1"/>
    </source>
</evidence>
<organism evidence="2 3">
    <name type="scientific">Massilia cavernae</name>
    <dbReference type="NCBI Taxonomy" id="2320864"/>
    <lineage>
        <taxon>Bacteria</taxon>
        <taxon>Pseudomonadati</taxon>
        <taxon>Pseudomonadota</taxon>
        <taxon>Betaproteobacteria</taxon>
        <taxon>Burkholderiales</taxon>
        <taxon>Oxalobacteraceae</taxon>
        <taxon>Telluria group</taxon>
        <taxon>Massilia</taxon>
    </lineage>
</organism>
<dbReference type="InterPro" id="IPR039448">
    <property type="entry name" value="Beta_helix"/>
</dbReference>
<dbReference type="InterPro" id="IPR006626">
    <property type="entry name" value="PbH1"/>
</dbReference>
<dbReference type="Gene3D" id="2.160.20.10">
    <property type="entry name" value="Single-stranded right-handed beta-helix, Pectin lyase-like"/>
    <property type="match status" value="1"/>
</dbReference>
<dbReference type="Pfam" id="PF13229">
    <property type="entry name" value="Beta_helix"/>
    <property type="match status" value="1"/>
</dbReference>
<dbReference type="Proteomes" id="UP000284006">
    <property type="component" value="Unassembled WGS sequence"/>
</dbReference>
<reference evidence="2 3" key="1">
    <citation type="submission" date="2018-09" db="EMBL/GenBank/DDBJ databases">
        <authorList>
            <person name="Zhu H."/>
        </authorList>
    </citation>
    <scope>NUCLEOTIDE SEQUENCE [LARGE SCALE GENOMIC DNA]</scope>
    <source>
        <strain evidence="2 3">K1S02-61</strain>
    </source>
</reference>
<dbReference type="RefSeq" id="WP_119811991.1">
    <property type="nucleotide sequence ID" value="NZ_QYUP01000127.1"/>
</dbReference>
<dbReference type="AlphaFoldDB" id="A0A418XQ43"/>
<keyword evidence="3" id="KW-1185">Reference proteome</keyword>
<gene>
    <name evidence="2" type="ORF">D3872_17420</name>
</gene>
<evidence type="ECO:0000259" key="1">
    <source>
        <dbReference type="Pfam" id="PF13229"/>
    </source>
</evidence>
<dbReference type="SMART" id="SM00710">
    <property type="entry name" value="PbH1"/>
    <property type="match status" value="6"/>
</dbReference>
<accession>A0A418XQ43</accession>
<name>A0A418XQ43_9BURK</name>
<sequence>MQKKRRTSPFKKILFTLLTLVLLSAGGVAWFLESAAVPPRQMGPYIERRASGHRFDQLGVLAARKLDDLDRGAGMGDLPPLRIGAQADAVAPARPGQVVMVTTPDAAVKAIEKAHPGDIVTFAPGVYLFSGRPYIATSSAEGVTVRAERAGTVRIELAITEGFLVTSSGWTFENLHIRGACAAQEACDHAFHVVGRGKGFVARNNTITDFNAHFKINGNAGSFPDDGLIENNTISNSSVRATGTAVTPIDLVAASNWTVRGNLITDFIKRGGDRISYGGFFKGGGSGNSFTRNVVICENLLHGARGQRVGLSLGGGGSGPEFCRDKRCLTEQDRGVIEANLIASCSDEGIYLNRSAASTVTHNTLLDTAGMSARWPESTADVHGNIVDGRINARDGALLRASDNLDTGVTRLFTGAHPLRDLYAAPQRLDLRWSEQAPRRDKAGADEKAASDLCGTARPATPAYGAFEDFSACLLK</sequence>
<proteinExistence type="predicted"/>
<comment type="caution">
    <text evidence="2">The sequence shown here is derived from an EMBL/GenBank/DDBJ whole genome shotgun (WGS) entry which is preliminary data.</text>
</comment>
<dbReference type="EMBL" id="QYUP01000127">
    <property type="protein sequence ID" value="RJG14557.1"/>
    <property type="molecule type" value="Genomic_DNA"/>
</dbReference>
<dbReference type="InterPro" id="IPR011050">
    <property type="entry name" value="Pectin_lyase_fold/virulence"/>
</dbReference>
<protein>
    <submittedName>
        <fullName evidence="2">Right-handed parallel beta-helix repeat-containing protein</fullName>
    </submittedName>
</protein>
<feature type="domain" description="Right handed beta helix" evidence="1">
    <location>
        <begin position="163"/>
        <end position="370"/>
    </location>
</feature>
<dbReference type="SUPFAM" id="SSF51126">
    <property type="entry name" value="Pectin lyase-like"/>
    <property type="match status" value="1"/>
</dbReference>